<dbReference type="GO" id="GO:0043130">
    <property type="term" value="F:ubiquitin binding"/>
    <property type="evidence" value="ECO:0007669"/>
    <property type="project" value="TreeGrafter"/>
</dbReference>
<evidence type="ECO:0000256" key="3">
    <source>
        <dbReference type="PROSITE-ProRule" id="PRU00221"/>
    </source>
</evidence>
<dbReference type="PRINTS" id="PR00320">
    <property type="entry name" value="GPROTEINBRPT"/>
</dbReference>
<dbReference type="Pfam" id="PF00400">
    <property type="entry name" value="WD40"/>
    <property type="match status" value="6"/>
</dbReference>
<proteinExistence type="predicted"/>
<feature type="repeat" description="WD" evidence="3">
    <location>
        <begin position="199"/>
        <end position="240"/>
    </location>
</feature>
<comment type="caution">
    <text evidence="5">The sequence shown here is derived from an EMBL/GenBank/DDBJ whole genome shotgun (WGS) entry which is preliminary data.</text>
</comment>
<dbReference type="InterPro" id="IPR001680">
    <property type="entry name" value="WD40_rpt"/>
</dbReference>
<evidence type="ECO:0000313" key="5">
    <source>
        <dbReference type="EMBL" id="CAI7995692.1"/>
    </source>
</evidence>
<dbReference type="InterPro" id="IPR015943">
    <property type="entry name" value="WD40/YVTN_repeat-like_dom_sf"/>
</dbReference>
<protein>
    <submittedName>
        <fullName evidence="5">WD repeat-containing protein 48</fullName>
    </submittedName>
</protein>
<name>A0AA35QXK8_GEOBA</name>
<evidence type="ECO:0000313" key="6">
    <source>
        <dbReference type="Proteomes" id="UP001174909"/>
    </source>
</evidence>
<feature type="repeat" description="WD" evidence="3">
    <location>
        <begin position="157"/>
        <end position="198"/>
    </location>
</feature>
<dbReference type="SMART" id="SM00320">
    <property type="entry name" value="WD40"/>
    <property type="match status" value="6"/>
</dbReference>
<reference evidence="5" key="1">
    <citation type="submission" date="2023-03" db="EMBL/GenBank/DDBJ databases">
        <authorList>
            <person name="Steffen K."/>
            <person name="Cardenas P."/>
        </authorList>
    </citation>
    <scope>NUCLEOTIDE SEQUENCE</scope>
</reference>
<keyword evidence="2" id="KW-0677">Repeat</keyword>
<dbReference type="PROSITE" id="PS00678">
    <property type="entry name" value="WD_REPEATS_1"/>
    <property type="match status" value="1"/>
</dbReference>
<dbReference type="Gene3D" id="2.130.10.10">
    <property type="entry name" value="YVTN repeat-like/Quinoprotein amine dehydrogenase"/>
    <property type="match status" value="2"/>
</dbReference>
<feature type="region of interest" description="Disordered" evidence="4">
    <location>
        <begin position="319"/>
        <end position="367"/>
    </location>
</feature>
<feature type="repeat" description="WD" evidence="3">
    <location>
        <begin position="64"/>
        <end position="105"/>
    </location>
</feature>
<dbReference type="InterPro" id="IPR036322">
    <property type="entry name" value="WD40_repeat_dom_sf"/>
</dbReference>
<feature type="compositionally biased region" description="Acidic residues" evidence="4">
    <location>
        <begin position="352"/>
        <end position="367"/>
    </location>
</feature>
<dbReference type="PANTHER" id="PTHR19862">
    <property type="entry name" value="WD REPEAT-CONTAINING PROTEIN 48"/>
    <property type="match status" value="1"/>
</dbReference>
<accession>A0AA35QXK8</accession>
<feature type="compositionally biased region" description="Acidic residues" evidence="4">
    <location>
        <begin position="321"/>
        <end position="335"/>
    </location>
</feature>
<dbReference type="GO" id="GO:0000724">
    <property type="term" value="P:double-strand break repair via homologous recombination"/>
    <property type="evidence" value="ECO:0007669"/>
    <property type="project" value="TreeGrafter"/>
</dbReference>
<dbReference type="PANTHER" id="PTHR19862:SF14">
    <property type="entry name" value="WD REPEAT-CONTAINING PROTEIN 48"/>
    <property type="match status" value="1"/>
</dbReference>
<feature type="repeat" description="WD" evidence="3">
    <location>
        <begin position="19"/>
        <end position="60"/>
    </location>
</feature>
<dbReference type="InterPro" id="IPR020472">
    <property type="entry name" value="WD40_PAC1"/>
</dbReference>
<feature type="repeat" description="WD" evidence="3">
    <location>
        <begin position="106"/>
        <end position="147"/>
    </location>
</feature>
<feature type="compositionally biased region" description="Basic and acidic residues" evidence="4">
    <location>
        <begin position="336"/>
        <end position="351"/>
    </location>
</feature>
<dbReference type="CDD" id="cd00200">
    <property type="entry name" value="WD40"/>
    <property type="match status" value="1"/>
</dbReference>
<dbReference type="AlphaFoldDB" id="A0AA35QXK8"/>
<keyword evidence="1 3" id="KW-0853">WD repeat</keyword>
<evidence type="ECO:0000256" key="2">
    <source>
        <dbReference type="ARBA" id="ARBA00022737"/>
    </source>
</evidence>
<dbReference type="InterPro" id="IPR051246">
    <property type="entry name" value="WDR48"/>
</dbReference>
<dbReference type="InterPro" id="IPR019775">
    <property type="entry name" value="WD40_repeat_CS"/>
</dbReference>
<dbReference type="Proteomes" id="UP001174909">
    <property type="component" value="Unassembled WGS sequence"/>
</dbReference>
<dbReference type="PROSITE" id="PS50294">
    <property type="entry name" value="WD_REPEATS_REGION"/>
    <property type="match status" value="4"/>
</dbReference>
<organism evidence="5 6">
    <name type="scientific">Geodia barretti</name>
    <name type="common">Barrett's horny sponge</name>
    <dbReference type="NCBI Taxonomy" id="519541"/>
    <lineage>
        <taxon>Eukaryota</taxon>
        <taxon>Metazoa</taxon>
        <taxon>Porifera</taxon>
        <taxon>Demospongiae</taxon>
        <taxon>Heteroscleromorpha</taxon>
        <taxon>Tetractinellida</taxon>
        <taxon>Astrophorina</taxon>
        <taxon>Geodiidae</taxon>
        <taxon>Geodia</taxon>
    </lineage>
</organism>
<dbReference type="EMBL" id="CASHTH010000253">
    <property type="protein sequence ID" value="CAI7995692.1"/>
    <property type="molecule type" value="Genomic_DNA"/>
</dbReference>
<evidence type="ECO:0000256" key="1">
    <source>
        <dbReference type="ARBA" id="ARBA00022574"/>
    </source>
</evidence>
<sequence length="496" mass="55469">MHIPKKKATVSYVIRDEEEPLNRSGVNALRVDPQARRLYSAGRDSIIRCWDISSHDGYRYVRSLEHHTDWVNDIVLCMDGSYIMSAASDITLKLWDSRRGACTSTLRQQQDYIRCLAYSRHREQVASGSLDHSIYLWDLKTLTSLTSTNNKVTTTSLRGQKDSVYSLAMNEAGTVLVAGGTDKVLQVWDPRTDEKMMRLKGHTDNVRALLLSPDGTTCVSGSSDGTVRLWSLGQQRCIETFRMHEEGVWALAADEVFQTVYSGGRDKKVYAIELNQGVDGSMLFVADAPVLCLTPDLCDPQESLWVATTESSISKWTFDPEACDDEEEEEEAGEEGEVRVGERGGEEREVEKEGEEGEEEESVEVTDIDEYAPSCLMKRTVLIPGGPSIREYRILEDRQHVLTRDSNGHVQLWDILHAVKAAGLGEVDLEEEVSRRKSPLYIPNWFSVEIKTGMLNIRLSESDCFSAWVMGANVKLDTATPDLKLNLGATAVESSV</sequence>
<keyword evidence="6" id="KW-1185">Reference proteome</keyword>
<gene>
    <name evidence="5" type="ORF">GBAR_LOCUS1733</name>
</gene>
<dbReference type="PROSITE" id="PS50082">
    <property type="entry name" value="WD_REPEATS_2"/>
    <property type="match status" value="5"/>
</dbReference>
<dbReference type="SUPFAM" id="SSF50978">
    <property type="entry name" value="WD40 repeat-like"/>
    <property type="match status" value="1"/>
</dbReference>
<evidence type="ECO:0000256" key="4">
    <source>
        <dbReference type="SAM" id="MobiDB-lite"/>
    </source>
</evidence>